<dbReference type="GO" id="GO:0005886">
    <property type="term" value="C:plasma membrane"/>
    <property type="evidence" value="ECO:0007669"/>
    <property type="project" value="UniProtKB-SubCell"/>
</dbReference>
<keyword evidence="12" id="KW-0902">Two-component regulatory system</keyword>
<evidence type="ECO:0000259" key="17">
    <source>
        <dbReference type="PROSITE" id="PS50109"/>
    </source>
</evidence>
<keyword evidence="9 18" id="KW-0418">Kinase</keyword>
<comment type="caution">
    <text evidence="18">The sequence shown here is derived from an EMBL/GenBank/DDBJ whole genome shotgun (WGS) entry which is preliminary data.</text>
</comment>
<gene>
    <name evidence="18" type="ORF">KILIM_074_00270</name>
</gene>
<dbReference type="PANTHER" id="PTHR42878:SF7">
    <property type="entry name" value="SENSOR HISTIDINE KINASE GLRK"/>
    <property type="match status" value="1"/>
</dbReference>
<dbReference type="Gene3D" id="1.10.287.130">
    <property type="match status" value="1"/>
</dbReference>
<dbReference type="InterPro" id="IPR036097">
    <property type="entry name" value="HisK_dim/P_sf"/>
</dbReference>
<dbReference type="InterPro" id="IPR036890">
    <property type="entry name" value="HATPase_C_sf"/>
</dbReference>
<feature type="domain" description="Histidine kinase" evidence="17">
    <location>
        <begin position="494"/>
        <end position="708"/>
    </location>
</feature>
<feature type="compositionally biased region" description="Basic and acidic residues" evidence="15">
    <location>
        <begin position="9"/>
        <end position="22"/>
    </location>
</feature>
<feature type="transmembrane region" description="Helical" evidence="16">
    <location>
        <begin position="141"/>
        <end position="162"/>
    </location>
</feature>
<dbReference type="PANTHER" id="PTHR42878">
    <property type="entry name" value="TWO-COMPONENT HISTIDINE KINASE"/>
    <property type="match status" value="1"/>
</dbReference>
<dbReference type="SMART" id="SM00388">
    <property type="entry name" value="HisKA"/>
    <property type="match status" value="1"/>
</dbReference>
<accession>K6VMX3</accession>
<dbReference type="GO" id="GO:0005524">
    <property type="term" value="F:ATP binding"/>
    <property type="evidence" value="ECO:0007669"/>
    <property type="project" value="UniProtKB-KW"/>
</dbReference>
<dbReference type="InterPro" id="IPR035965">
    <property type="entry name" value="PAS-like_dom_sf"/>
</dbReference>
<keyword evidence="11 16" id="KW-1133">Transmembrane helix</keyword>
<keyword evidence="19" id="KW-1185">Reference proteome</keyword>
<dbReference type="InterPro" id="IPR005467">
    <property type="entry name" value="His_kinase_dom"/>
</dbReference>
<evidence type="ECO:0000256" key="1">
    <source>
        <dbReference type="ARBA" id="ARBA00000085"/>
    </source>
</evidence>
<dbReference type="Proteomes" id="UP000008366">
    <property type="component" value="Unassembled WGS sequence"/>
</dbReference>
<dbReference type="InterPro" id="IPR000014">
    <property type="entry name" value="PAS"/>
</dbReference>
<keyword evidence="8" id="KW-0547">Nucleotide-binding</keyword>
<dbReference type="Pfam" id="PF02518">
    <property type="entry name" value="HATPase_c"/>
    <property type="match status" value="1"/>
</dbReference>
<feature type="transmembrane region" description="Helical" evidence="16">
    <location>
        <begin position="244"/>
        <end position="260"/>
    </location>
</feature>
<dbReference type="EMBL" id="BAHD01000074">
    <property type="protein sequence ID" value="GAB97578.1"/>
    <property type="molecule type" value="Genomic_DNA"/>
</dbReference>
<protein>
    <recommendedName>
        <fullName evidence="14">Sensor-like histidine kinase SenX3</fullName>
        <ecNumber evidence="4">2.7.13.3</ecNumber>
    </recommendedName>
</protein>
<evidence type="ECO:0000256" key="6">
    <source>
        <dbReference type="ARBA" id="ARBA00022679"/>
    </source>
</evidence>
<evidence type="ECO:0000256" key="13">
    <source>
        <dbReference type="ARBA" id="ARBA00023136"/>
    </source>
</evidence>
<sequence length="708" mass="76398">MVGQPTRSRMTDLTESIRRAGRPEAGPEANPEAGPEEGTASAPVDDSIQPENEPWPSRWLLLAMGLVIGPATVTVGLLTLDAHTQTLLVWPPAASIFLTLGVWWRGGAAPRGRGFWVVAAVLAATYSLWLGWVHGLGLSGVWVAVAMVSLTIVGMFLYRSALPRDSWAPHTPSDLISLFATCVAVSVLLGAVGAYPGLDLGQLELEPAVQWASRNLANLWTGLATVSLFFYWRRPRVLPVPQTWQLILLGVLGVLCTYLPRAYSDLPLAWMALAPALLAGMTLTPLGGAVYVLLFGTFATAASAVLLPGMAEAGALSNASIADYLLIFSTFVTMLLVLFRDEHARLAQAMRTERAQAADVSDLLEAVFGSMSDGVLLTDPIEGGIVMHNPAARRMLGTAIPTQSPPSWAAYFGIRTPDGSRPVAEYELPLWFEKGTDSLPPKEYGIRNSEGEQRVVAASAHLLRSQVGPRVLLLFHDVTAEQARDRELRGFAGTVAHDLKSPLTALTGWIELAQQQLASADEAAGRHAMTKARQASDQMRLLIDDYLAFTVAREGLLRLGDVPLAELVREVADSYPRDSLAPTFDLDVTHTSRADIALTRQLLSNLVGNAVKYTRPGQRPRIELRSHDDVEPGWVQVVVADRGVGIQPGDEQRIFDAFSRSDKDAEQVAGTGLGLALCHSIVTRHGGRIHAESNEHGGATFRFTLPKA</sequence>
<organism evidence="18 19">
    <name type="scientific">Kineosphaera limosa NBRC 100340</name>
    <dbReference type="NCBI Taxonomy" id="1184609"/>
    <lineage>
        <taxon>Bacteria</taxon>
        <taxon>Bacillati</taxon>
        <taxon>Actinomycetota</taxon>
        <taxon>Actinomycetes</taxon>
        <taxon>Micrococcales</taxon>
        <taxon>Dermatophilaceae</taxon>
        <taxon>Kineosphaera</taxon>
    </lineage>
</organism>
<comment type="subcellular location">
    <subcellularLocation>
        <location evidence="3">Cell membrane</location>
    </subcellularLocation>
    <subcellularLocation>
        <location evidence="2">Membrane</location>
        <topology evidence="2">Multi-pass membrane protein</topology>
    </subcellularLocation>
</comment>
<keyword evidence="13 16" id="KW-0472">Membrane</keyword>
<feature type="transmembrane region" description="Helical" evidence="16">
    <location>
        <begin position="215"/>
        <end position="232"/>
    </location>
</feature>
<dbReference type="PRINTS" id="PR00344">
    <property type="entry name" value="BCTRLSENSOR"/>
</dbReference>
<feature type="transmembrane region" description="Helical" evidence="16">
    <location>
        <begin position="59"/>
        <end position="80"/>
    </location>
</feature>
<evidence type="ECO:0000256" key="4">
    <source>
        <dbReference type="ARBA" id="ARBA00012438"/>
    </source>
</evidence>
<evidence type="ECO:0000313" key="18">
    <source>
        <dbReference type="EMBL" id="GAB97578.1"/>
    </source>
</evidence>
<dbReference type="CDD" id="cd00075">
    <property type="entry name" value="HATPase"/>
    <property type="match status" value="1"/>
</dbReference>
<dbReference type="InterPro" id="IPR003594">
    <property type="entry name" value="HATPase_dom"/>
</dbReference>
<keyword evidence="10" id="KW-0067">ATP-binding</keyword>
<keyword evidence="6" id="KW-0808">Transferase</keyword>
<evidence type="ECO:0000313" key="19">
    <source>
        <dbReference type="Proteomes" id="UP000008366"/>
    </source>
</evidence>
<dbReference type="GO" id="GO:0000155">
    <property type="term" value="F:phosphorelay sensor kinase activity"/>
    <property type="evidence" value="ECO:0007669"/>
    <property type="project" value="InterPro"/>
</dbReference>
<reference evidence="18 19" key="1">
    <citation type="submission" date="2012-08" db="EMBL/GenBank/DDBJ databases">
        <title>Whole genome shotgun sequence of Kineosphaera limosa NBRC 100340.</title>
        <authorList>
            <person name="Yoshida I."/>
            <person name="Isaki S."/>
            <person name="Hosoyama A."/>
            <person name="Tsuchikane K."/>
            <person name="Katsumata H."/>
            <person name="Ando Y."/>
            <person name="Ohji S."/>
            <person name="Hamada M."/>
            <person name="Tamura T."/>
            <person name="Yamazoe A."/>
            <person name="Yamazaki S."/>
            <person name="Fujita N."/>
        </authorList>
    </citation>
    <scope>NUCLEOTIDE SEQUENCE [LARGE SCALE GENOMIC DNA]</scope>
    <source>
        <strain evidence="18 19">NBRC 100340</strain>
    </source>
</reference>
<keyword evidence="7 16" id="KW-0812">Transmembrane</keyword>
<dbReference type="Pfam" id="PF13188">
    <property type="entry name" value="PAS_8"/>
    <property type="match status" value="1"/>
</dbReference>
<proteinExistence type="predicted"/>
<dbReference type="PROSITE" id="PS50109">
    <property type="entry name" value="HIS_KIN"/>
    <property type="match status" value="1"/>
</dbReference>
<dbReference type="InterPro" id="IPR003661">
    <property type="entry name" value="HisK_dim/P_dom"/>
</dbReference>
<dbReference type="STRING" id="1184609.KILIM_074_00270"/>
<evidence type="ECO:0000256" key="15">
    <source>
        <dbReference type="SAM" id="MobiDB-lite"/>
    </source>
</evidence>
<dbReference type="InterPro" id="IPR004358">
    <property type="entry name" value="Sig_transdc_His_kin-like_C"/>
</dbReference>
<name>K6VMX3_9MICO</name>
<dbReference type="eggNOG" id="COG5002">
    <property type="taxonomic scope" value="Bacteria"/>
</dbReference>
<evidence type="ECO:0000256" key="2">
    <source>
        <dbReference type="ARBA" id="ARBA00004141"/>
    </source>
</evidence>
<feature type="transmembrane region" description="Helical" evidence="16">
    <location>
        <begin position="174"/>
        <end position="195"/>
    </location>
</feature>
<keyword evidence="5" id="KW-0597">Phosphoprotein</keyword>
<evidence type="ECO:0000256" key="16">
    <source>
        <dbReference type="SAM" id="Phobius"/>
    </source>
</evidence>
<dbReference type="CDD" id="cd00082">
    <property type="entry name" value="HisKA"/>
    <property type="match status" value="1"/>
</dbReference>
<comment type="catalytic activity">
    <reaction evidence="1">
        <text>ATP + protein L-histidine = ADP + protein N-phospho-L-histidine.</text>
        <dbReference type="EC" id="2.7.13.3"/>
    </reaction>
</comment>
<evidence type="ECO:0000256" key="11">
    <source>
        <dbReference type="ARBA" id="ARBA00022989"/>
    </source>
</evidence>
<dbReference type="SUPFAM" id="SSF47384">
    <property type="entry name" value="Homodimeric domain of signal transducing histidine kinase"/>
    <property type="match status" value="1"/>
</dbReference>
<dbReference type="AlphaFoldDB" id="K6VMX3"/>
<evidence type="ECO:0000256" key="10">
    <source>
        <dbReference type="ARBA" id="ARBA00022840"/>
    </source>
</evidence>
<dbReference type="Gene3D" id="3.30.450.20">
    <property type="entry name" value="PAS domain"/>
    <property type="match status" value="1"/>
</dbReference>
<dbReference type="InterPro" id="IPR050351">
    <property type="entry name" value="BphY/WalK/GraS-like"/>
</dbReference>
<evidence type="ECO:0000256" key="14">
    <source>
        <dbReference type="ARBA" id="ARBA00039401"/>
    </source>
</evidence>
<dbReference type="EC" id="2.7.13.3" evidence="4"/>
<dbReference type="GO" id="GO:0030295">
    <property type="term" value="F:protein kinase activator activity"/>
    <property type="evidence" value="ECO:0007669"/>
    <property type="project" value="TreeGrafter"/>
</dbReference>
<dbReference type="SUPFAM" id="SSF55785">
    <property type="entry name" value="PYP-like sensor domain (PAS domain)"/>
    <property type="match status" value="1"/>
</dbReference>
<feature type="compositionally biased region" description="Low complexity" evidence="15">
    <location>
        <begin position="23"/>
        <end position="38"/>
    </location>
</feature>
<evidence type="ECO:0000256" key="3">
    <source>
        <dbReference type="ARBA" id="ARBA00004236"/>
    </source>
</evidence>
<evidence type="ECO:0000256" key="5">
    <source>
        <dbReference type="ARBA" id="ARBA00022553"/>
    </source>
</evidence>
<dbReference type="SMART" id="SM00387">
    <property type="entry name" value="HATPase_c"/>
    <property type="match status" value="1"/>
</dbReference>
<feature type="transmembrane region" description="Helical" evidence="16">
    <location>
        <begin position="116"/>
        <end position="135"/>
    </location>
</feature>
<dbReference type="GO" id="GO:0000156">
    <property type="term" value="F:phosphorelay response regulator activity"/>
    <property type="evidence" value="ECO:0007669"/>
    <property type="project" value="TreeGrafter"/>
</dbReference>
<feature type="region of interest" description="Disordered" evidence="15">
    <location>
        <begin position="1"/>
        <end position="51"/>
    </location>
</feature>
<dbReference type="GO" id="GO:0007234">
    <property type="term" value="P:osmosensory signaling via phosphorelay pathway"/>
    <property type="evidence" value="ECO:0007669"/>
    <property type="project" value="TreeGrafter"/>
</dbReference>
<evidence type="ECO:0000256" key="9">
    <source>
        <dbReference type="ARBA" id="ARBA00022777"/>
    </source>
</evidence>
<feature type="transmembrane region" description="Helical" evidence="16">
    <location>
        <begin position="321"/>
        <end position="339"/>
    </location>
</feature>
<dbReference type="Gene3D" id="3.30.565.10">
    <property type="entry name" value="Histidine kinase-like ATPase, C-terminal domain"/>
    <property type="match status" value="1"/>
</dbReference>
<dbReference type="Pfam" id="PF00512">
    <property type="entry name" value="HisKA"/>
    <property type="match status" value="1"/>
</dbReference>
<feature type="transmembrane region" description="Helical" evidence="16">
    <location>
        <begin position="86"/>
        <end position="104"/>
    </location>
</feature>
<dbReference type="SUPFAM" id="SSF55874">
    <property type="entry name" value="ATPase domain of HSP90 chaperone/DNA topoisomerase II/histidine kinase"/>
    <property type="match status" value="1"/>
</dbReference>
<evidence type="ECO:0000256" key="7">
    <source>
        <dbReference type="ARBA" id="ARBA00022692"/>
    </source>
</evidence>
<evidence type="ECO:0000256" key="8">
    <source>
        <dbReference type="ARBA" id="ARBA00022741"/>
    </source>
</evidence>
<evidence type="ECO:0000256" key="12">
    <source>
        <dbReference type="ARBA" id="ARBA00023012"/>
    </source>
</evidence>